<evidence type="ECO:0000259" key="2">
    <source>
        <dbReference type="Pfam" id="PF07715"/>
    </source>
</evidence>
<dbReference type="GO" id="GO:0015344">
    <property type="term" value="F:siderophore uptake transmembrane transporter activity"/>
    <property type="evidence" value="ECO:0007669"/>
    <property type="project" value="TreeGrafter"/>
</dbReference>
<proteinExistence type="predicted"/>
<dbReference type="Proteomes" id="UP000316798">
    <property type="component" value="Chromosome"/>
</dbReference>
<dbReference type="SUPFAM" id="SSF56935">
    <property type="entry name" value="Porins"/>
    <property type="match status" value="1"/>
</dbReference>
<dbReference type="PANTHER" id="PTHR30069:SF39">
    <property type="entry name" value="BLL6183 PROTEIN"/>
    <property type="match status" value="1"/>
</dbReference>
<keyword evidence="1" id="KW-0675">Receptor</keyword>
<feature type="domain" description="TonB-dependent receptor plug" evidence="2">
    <location>
        <begin position="19"/>
        <end position="131"/>
    </location>
</feature>
<dbReference type="InterPro" id="IPR039426">
    <property type="entry name" value="TonB-dep_rcpt-like"/>
</dbReference>
<reference evidence="3 4" key="1">
    <citation type="submission" date="2019-01" db="EMBL/GenBank/DDBJ databases">
        <title>Genomic insights into a novel species Rhodoferax sp.</title>
        <authorList>
            <person name="Jin L."/>
        </authorList>
    </citation>
    <scope>NUCLEOTIDE SEQUENCE [LARGE SCALE GENOMIC DNA]</scope>
    <source>
        <strain evidence="3 4">CHu59-6-5</strain>
    </source>
</reference>
<dbReference type="PANTHER" id="PTHR30069">
    <property type="entry name" value="TONB-DEPENDENT OUTER MEMBRANE RECEPTOR"/>
    <property type="match status" value="1"/>
</dbReference>
<dbReference type="GO" id="GO:0009279">
    <property type="term" value="C:cell outer membrane"/>
    <property type="evidence" value="ECO:0007669"/>
    <property type="project" value="TreeGrafter"/>
</dbReference>
<dbReference type="Pfam" id="PF07715">
    <property type="entry name" value="Plug"/>
    <property type="match status" value="1"/>
</dbReference>
<protein>
    <submittedName>
        <fullName evidence="3">Plug domain-containing protein</fullName>
    </submittedName>
</protein>
<dbReference type="GO" id="GO:0044718">
    <property type="term" value="P:siderophore transmembrane transport"/>
    <property type="evidence" value="ECO:0007669"/>
    <property type="project" value="TreeGrafter"/>
</dbReference>
<evidence type="ECO:0000313" key="3">
    <source>
        <dbReference type="EMBL" id="QDL37007.1"/>
    </source>
</evidence>
<dbReference type="Gene3D" id="2.170.130.10">
    <property type="entry name" value="TonB-dependent receptor, plug domain"/>
    <property type="match status" value="1"/>
</dbReference>
<evidence type="ECO:0000256" key="1">
    <source>
        <dbReference type="ARBA" id="ARBA00023170"/>
    </source>
</evidence>
<accession>A0A515D9B8</accession>
<name>A0A515D9B8_9BURK</name>
<dbReference type="InterPro" id="IPR037066">
    <property type="entry name" value="Plug_dom_sf"/>
</dbReference>
<keyword evidence="4" id="KW-1185">Reference proteome</keyword>
<dbReference type="InterPro" id="IPR012910">
    <property type="entry name" value="Plug_dom"/>
</dbReference>
<dbReference type="EMBL" id="CP035503">
    <property type="protein sequence ID" value="QDL37007.1"/>
    <property type="molecule type" value="Genomic_DNA"/>
</dbReference>
<dbReference type="KEGG" id="rhf:EUB48_06705"/>
<sequence length="174" mass="18515">MPTVTVVGTSPLPGLGVPLDDVPANVQMIKGSSLGDQHDTRVTDFLERNVTSVNINSEQGNADQQSVTFRGFYASPILGVPQGLSVFQDGVRINETFGDVVNWDLIAPTAISSMQLVPGSNPLYGLNTLGGRWPSIPRVASNTLDSALVRVWARSAESRWTSNTVASRTTGTTS</sequence>
<evidence type="ECO:0000313" key="4">
    <source>
        <dbReference type="Proteomes" id="UP000316798"/>
    </source>
</evidence>
<dbReference type="AlphaFoldDB" id="A0A515D9B8"/>
<dbReference type="OrthoDB" id="98353at2"/>
<organism evidence="3 4">
    <name type="scientific">Rhodoferax sediminis</name>
    <dbReference type="NCBI Taxonomy" id="2509614"/>
    <lineage>
        <taxon>Bacteria</taxon>
        <taxon>Pseudomonadati</taxon>
        <taxon>Pseudomonadota</taxon>
        <taxon>Betaproteobacteria</taxon>
        <taxon>Burkholderiales</taxon>
        <taxon>Comamonadaceae</taxon>
        <taxon>Rhodoferax</taxon>
    </lineage>
</organism>
<dbReference type="RefSeq" id="WP_142818159.1">
    <property type="nucleotide sequence ID" value="NZ_CP035503.1"/>
</dbReference>
<gene>
    <name evidence="3" type="ORF">EUB48_06705</name>
</gene>